<feature type="compositionally biased region" description="Low complexity" evidence="1">
    <location>
        <begin position="103"/>
        <end position="113"/>
    </location>
</feature>
<reference evidence="2" key="1">
    <citation type="journal article" date="2022" name="bioRxiv">
        <title>Genomics of Preaxostyla Flagellates Illuminates Evolutionary Transitions and the Path Towards Mitochondrial Loss.</title>
        <authorList>
            <person name="Novak L.V.F."/>
            <person name="Treitli S.C."/>
            <person name="Pyrih J."/>
            <person name="Halakuc P."/>
            <person name="Pipaliya S.V."/>
            <person name="Vacek V."/>
            <person name="Brzon O."/>
            <person name="Soukal P."/>
            <person name="Eme L."/>
            <person name="Dacks J.B."/>
            <person name="Karnkowska A."/>
            <person name="Elias M."/>
            <person name="Hampl V."/>
        </authorList>
    </citation>
    <scope>NUCLEOTIDE SEQUENCE</scope>
    <source>
        <strain evidence="2">RCP-MX</strain>
    </source>
</reference>
<dbReference type="EMBL" id="JAPMOS010000229">
    <property type="protein sequence ID" value="KAJ4453674.1"/>
    <property type="molecule type" value="Genomic_DNA"/>
</dbReference>
<gene>
    <name evidence="2" type="ORF">PAPYR_11805</name>
</gene>
<feature type="region of interest" description="Disordered" evidence="1">
    <location>
        <begin position="728"/>
        <end position="761"/>
    </location>
</feature>
<name>A0ABQ8U323_9EUKA</name>
<evidence type="ECO:0000313" key="2">
    <source>
        <dbReference type="EMBL" id="KAJ4453674.1"/>
    </source>
</evidence>
<dbReference type="Proteomes" id="UP001141327">
    <property type="component" value="Unassembled WGS sequence"/>
</dbReference>
<comment type="caution">
    <text evidence="2">The sequence shown here is derived from an EMBL/GenBank/DDBJ whole genome shotgun (WGS) entry which is preliminary data.</text>
</comment>
<evidence type="ECO:0000256" key="1">
    <source>
        <dbReference type="SAM" id="MobiDB-lite"/>
    </source>
</evidence>
<feature type="region of interest" description="Disordered" evidence="1">
    <location>
        <begin position="1809"/>
        <end position="1836"/>
    </location>
</feature>
<feature type="region of interest" description="Disordered" evidence="1">
    <location>
        <begin position="1"/>
        <end position="113"/>
    </location>
</feature>
<accession>A0ABQ8U323</accession>
<feature type="compositionally biased region" description="Acidic residues" evidence="1">
    <location>
        <begin position="7"/>
        <end position="100"/>
    </location>
</feature>
<proteinExistence type="predicted"/>
<evidence type="ECO:0000313" key="3">
    <source>
        <dbReference type="Proteomes" id="UP001141327"/>
    </source>
</evidence>
<sequence>MEKEHSDEGEEDEGKGEEADGDAGGGGEDDGGEDDGGEDDGGEDDGGEDDGGEDDDGEDDGEEDDGGEDDGEEDDGGEDDGEDDGENDGEDDGEEDDEEEFKPAPTDADPNDPANEFLAIWLRYNLTHEAVKSILAFHNKYGGTSLSFRNVLRAKTALPHPSVLGSSTSRRFALAEAALWFFGHFHLPATPPLAPHPDLSEFCYAEEFLFKAGLAQGTTTPPFRWFPIILFWDDYGEYNGLHTCRPYTAVYLSTPLISHQQRNSIGGWVPLAVIAQPTREKKMALFQAICQEIATQNDPTLRLELFALTGDHVGLSEIAGTVRPGRAIHGCLTCESFGTRDSAKIKAASSKARALRIQQDSGYRLDSCPAIPLGFDPFRCSLMDLDHTESGHVARFVVSRIVTAPLRNLVIERLRMLQGLLPSECGILPRYQHQKNVVFGTTAQCRYLAVMYDRFATRSELAAVSSLVQSHRTFLDLCFDKPAESAVNLHSSLCWLPDLIRNFGSPALYRSQRTESLHKFMKKAAAQVAHMSPSTSASWLLINTWHTITIARPAPRPPVLTIGDSEIARDDHLIARDGASFVLLRVSSVDPAGVDGTVADSSCIAEENHLSDFQAHFLKEHAQCGKREVFIEFFNRAEEDDLVFHDLDHISTFKNSMLDEFCKLFGHLGFSSGALPSSTLLKGIIESLQKGCSPAVSRDRIAVWIQKLLSSFMWQCYLKYRDDAPPSHSRHSSASSTDDSSDPPTSPERFPTRTHQRGGDRDVSIPDGIFFTFSVIRQLRNLLSIPAWARAVVWDPVHMYPRPYGSFQPDKLGSVFDGLYCRRHPLLSAPDRFVLGLHLLSDAGQAFKWGQGSILLGALVVANLPRELQHEESNLLVLVAPKLKNDLIFHDSYYRRLKEELVVLLEGVEMWDASRQANILVQAVLLPSAFDYQEVAALLGAQGSGATRPCTHCEAKCGDPSWHSCGTEEGQRDMRLRNYRRQLDLAKEAVRTLRDGSPSDETITKTWSKALSVKPCSAELSFVLTRFPGLLAAFFFDLFLYDELHNDGLKLIKDLLEALVLDIARTRITAAVREELAERLNLQEDQITALIVANLAAKELHGFLHADFPDVRYFFSGMTSSLSAHHKLKIFQLWPVLLADPDLKRCYKPPAVLLAALQAASSYLLLSRQDAYDQASVAALGRAACLLQQNIWILSQHVNFKGTVKFTIKAHLLGHVQRLLEVGGPNRVCDTYVTERLVHWAMVICRNGQRRDVARAVATAFQRRHACKVRLQNLTMNPNDSDGPWNLPVLTHLVTPVTPADPEDDDVAAVIRCARDNGIEVNLDTPGAKFYLQRANAMQFRGRCVWADEIRISRGEDSPSARKAQRQSFFWFQSPPLLTRFLGRAMVFWRLVRVRGHEVSVVFESCIEPPRPANLLRVSNGTSSTGRTFPCATWSPWQIKLVVSWVCALFEFGWGITPVSFGMALFVGACSSERAATALGGSEALPLSVLTSYSWSGCGSTSLGKAFTVAVTCGVNSGAEDPSCEFCRPGPSSCRTCYGIATPVSGRDRSGQSPFCFAAHWVRGSGGDARPSSSFAEDAASSAVLFAARAISFAAERCWALSGLVPHPSFGPADPFASGRSVAGASQAAGDTAAVLDQRSAAPEGGPLYGRWLSRSLGRRLRARLRSHLGRNPYLVTRSTLGPVPLLTRPSPAAGPEDIPAPKEPFAKLLRRERVLEERLKLQAAGVRMPLAALVDFSEFGLDVAFDDAVYPPDYIAAVRAAVGPVRVPNLHADVPPAIMEERRLPRSYRPGKYAGAVPLTLESVEAEANRQRMEAAGKKRVAEKSQAEEQGEKKEKVMAETMRFAIKFEPSAVQFSWYELECQLREILGEARVQQGLEEGTLA</sequence>
<organism evidence="2 3">
    <name type="scientific">Paratrimastix pyriformis</name>
    <dbReference type="NCBI Taxonomy" id="342808"/>
    <lineage>
        <taxon>Eukaryota</taxon>
        <taxon>Metamonada</taxon>
        <taxon>Preaxostyla</taxon>
        <taxon>Paratrimastigidae</taxon>
        <taxon>Paratrimastix</taxon>
    </lineage>
</organism>
<protein>
    <submittedName>
        <fullName evidence="2">Uncharacterized protein</fullName>
    </submittedName>
</protein>
<keyword evidence="3" id="KW-1185">Reference proteome</keyword>